<dbReference type="InterPro" id="IPR003595">
    <property type="entry name" value="Tyr_Pase_cat"/>
</dbReference>
<dbReference type="GO" id="GO:0004725">
    <property type="term" value="F:protein tyrosine phosphatase activity"/>
    <property type="evidence" value="ECO:0007669"/>
    <property type="project" value="InterPro"/>
</dbReference>
<dbReference type="EMBL" id="CAJFDI010000002">
    <property type="protein sequence ID" value="CAD5214835.1"/>
    <property type="molecule type" value="Genomic_DNA"/>
</dbReference>
<sequence>MGTVEKDETPGQGAEKVVEEDADPQTLPEIVEEINKGGEKLVSSWYDRLMKFPPSVDAFLDAKNNAKNRYPNILLYDRNRVVLTDKLGPDYIHASWVDSYDQPNGYVLAQAPFDQDTEVDFWRMVNQIKPCLIVLCTSTNGADGQKQIKDFWPTSKAERGYYGGDLTVKCTLMEPERDFDNYEMHVKLKKEKTDHKVFMMQYRKWISDNEIPDNLLEFRAMLKISVARAEKEGRGDGPLLFTCPNGCHRSGVMAGLDIVIDRMTVDKKVGLRDTAINLRKQRYGTFHRFESYAHIADIIVRHAVSSGLVNPNFIGVRK</sequence>
<dbReference type="SMR" id="A0A1I7SI11"/>
<dbReference type="InterPro" id="IPR029021">
    <property type="entry name" value="Prot-tyrosine_phosphatase-like"/>
</dbReference>
<accession>A0A1I7SI11</accession>
<dbReference type="PANTHER" id="PTHR19134:SF559">
    <property type="entry name" value="TYROSINE-PROTEIN PHOSPHATASE DOMAIN-CONTAINING PROTEIN"/>
    <property type="match status" value="1"/>
</dbReference>
<reference evidence="8" key="1">
    <citation type="submission" date="2016-11" db="UniProtKB">
        <authorList>
            <consortium name="WormBaseParasite"/>
        </authorList>
    </citation>
    <scope>IDENTIFICATION</scope>
</reference>
<dbReference type="Proteomes" id="UP000582659">
    <property type="component" value="Unassembled WGS sequence"/>
</dbReference>
<feature type="domain" description="Tyrosine specific protein phosphatases" evidence="3">
    <location>
        <begin position="216"/>
        <end position="293"/>
    </location>
</feature>
<keyword evidence="7" id="KW-1185">Reference proteome</keyword>
<organism evidence="6 8">
    <name type="scientific">Bursaphelenchus xylophilus</name>
    <name type="common">Pinewood nematode worm</name>
    <name type="synonym">Aphelenchoides xylophilus</name>
    <dbReference type="NCBI Taxonomy" id="6326"/>
    <lineage>
        <taxon>Eukaryota</taxon>
        <taxon>Metazoa</taxon>
        <taxon>Ecdysozoa</taxon>
        <taxon>Nematoda</taxon>
        <taxon>Chromadorea</taxon>
        <taxon>Rhabditida</taxon>
        <taxon>Tylenchina</taxon>
        <taxon>Tylenchomorpha</taxon>
        <taxon>Aphelenchoidea</taxon>
        <taxon>Aphelenchoididae</taxon>
        <taxon>Bursaphelenchus</taxon>
    </lineage>
</organism>
<dbReference type="Pfam" id="PF00102">
    <property type="entry name" value="Y_phosphatase"/>
    <property type="match status" value="1"/>
</dbReference>
<dbReference type="WBParaSite" id="BXY_1268000.1">
    <property type="protein sequence ID" value="BXY_1268000.1"/>
    <property type="gene ID" value="BXY_1268000"/>
</dbReference>
<dbReference type="PANTHER" id="PTHR19134">
    <property type="entry name" value="RECEPTOR-TYPE TYROSINE-PROTEIN PHOSPHATASE"/>
    <property type="match status" value="1"/>
</dbReference>
<evidence type="ECO:0000259" key="3">
    <source>
        <dbReference type="PROSITE" id="PS50056"/>
    </source>
</evidence>
<dbReference type="PROSITE" id="PS50056">
    <property type="entry name" value="TYR_PHOSPHATASE_2"/>
    <property type="match status" value="1"/>
</dbReference>
<dbReference type="InterPro" id="IPR050348">
    <property type="entry name" value="Protein-Tyr_Phosphatase"/>
</dbReference>
<dbReference type="CDD" id="cd00047">
    <property type="entry name" value="PTPc"/>
    <property type="match status" value="1"/>
</dbReference>
<dbReference type="EMBL" id="CAJFCV020000002">
    <property type="protein sequence ID" value="CAG9095806.1"/>
    <property type="molecule type" value="Genomic_DNA"/>
</dbReference>
<evidence type="ECO:0000313" key="6">
    <source>
        <dbReference type="Proteomes" id="UP000095284"/>
    </source>
</evidence>
<proteinExistence type="predicted"/>
<evidence type="ECO:0000259" key="2">
    <source>
        <dbReference type="PROSITE" id="PS50055"/>
    </source>
</evidence>
<dbReference type="SUPFAM" id="SSF52799">
    <property type="entry name" value="(Phosphotyrosine protein) phosphatases II"/>
    <property type="match status" value="1"/>
</dbReference>
<evidence type="ECO:0000313" key="5">
    <source>
        <dbReference type="EMBL" id="CAG9095806.1"/>
    </source>
</evidence>
<dbReference type="AlphaFoldDB" id="A0A1I7SI11"/>
<dbReference type="InterPro" id="IPR000387">
    <property type="entry name" value="Tyr_Pase_dom"/>
</dbReference>
<reference evidence="5" key="2">
    <citation type="submission" date="2020-08" db="EMBL/GenBank/DDBJ databases">
        <authorList>
            <person name="Kikuchi T."/>
        </authorList>
    </citation>
    <scope>NUCLEOTIDE SEQUENCE</scope>
    <source>
        <strain evidence="4">Ka4C1</strain>
    </source>
</reference>
<evidence type="ECO:0000256" key="1">
    <source>
        <dbReference type="SAM" id="MobiDB-lite"/>
    </source>
</evidence>
<evidence type="ECO:0000313" key="4">
    <source>
        <dbReference type="EMBL" id="CAD5214835.1"/>
    </source>
</evidence>
<dbReference type="PRINTS" id="PR00700">
    <property type="entry name" value="PRTYPHPHTASE"/>
</dbReference>
<dbReference type="OrthoDB" id="5843582at2759"/>
<dbReference type="Proteomes" id="UP000095284">
    <property type="component" value="Unplaced"/>
</dbReference>
<feature type="region of interest" description="Disordered" evidence="1">
    <location>
        <begin position="1"/>
        <end position="25"/>
    </location>
</feature>
<protein>
    <submittedName>
        <fullName evidence="4">(pine wood nematode) hypothetical protein</fullName>
    </submittedName>
</protein>
<dbReference type="Proteomes" id="UP000659654">
    <property type="component" value="Unassembled WGS sequence"/>
</dbReference>
<dbReference type="InterPro" id="IPR000242">
    <property type="entry name" value="PTP_cat"/>
</dbReference>
<evidence type="ECO:0000313" key="8">
    <source>
        <dbReference type="WBParaSite" id="BXY_1268000.1"/>
    </source>
</evidence>
<dbReference type="eggNOG" id="KOG0789">
    <property type="taxonomic scope" value="Eukaryota"/>
</dbReference>
<gene>
    <name evidence="4" type="ORF">BXYJ_LOCUS3728</name>
</gene>
<name>A0A1I7SI11_BURXY</name>
<dbReference type="PROSITE" id="PS50055">
    <property type="entry name" value="TYR_PHOSPHATASE_PTP"/>
    <property type="match status" value="1"/>
</dbReference>
<dbReference type="Gene3D" id="3.90.190.10">
    <property type="entry name" value="Protein tyrosine phosphatase superfamily"/>
    <property type="match status" value="1"/>
</dbReference>
<feature type="domain" description="Tyrosine-protein phosphatase" evidence="2">
    <location>
        <begin position="64"/>
        <end position="302"/>
    </location>
</feature>
<dbReference type="SMART" id="SM00194">
    <property type="entry name" value="PTPc"/>
    <property type="match status" value="1"/>
</dbReference>
<dbReference type="SMART" id="SM00404">
    <property type="entry name" value="PTPc_motif"/>
    <property type="match status" value="1"/>
</dbReference>
<evidence type="ECO:0000313" key="7">
    <source>
        <dbReference type="Proteomes" id="UP000659654"/>
    </source>
</evidence>